<protein>
    <submittedName>
        <fullName evidence="2">Uncharacterized protein</fullName>
    </submittedName>
</protein>
<comment type="caution">
    <text evidence="2">The sequence shown here is derived from an EMBL/GenBank/DDBJ whole genome shotgun (WGS) entry which is preliminary data.</text>
</comment>
<name>A0ABN8CSF4_9STRA</name>
<evidence type="ECO:0000313" key="3">
    <source>
        <dbReference type="Proteomes" id="UP001158986"/>
    </source>
</evidence>
<feature type="compositionally biased region" description="Polar residues" evidence="1">
    <location>
        <begin position="48"/>
        <end position="58"/>
    </location>
</feature>
<evidence type="ECO:0000313" key="2">
    <source>
        <dbReference type="EMBL" id="CAH0516045.1"/>
    </source>
</evidence>
<feature type="region of interest" description="Disordered" evidence="1">
    <location>
        <begin position="27"/>
        <end position="117"/>
    </location>
</feature>
<feature type="compositionally biased region" description="Low complexity" evidence="1">
    <location>
        <begin position="88"/>
        <end position="114"/>
    </location>
</feature>
<feature type="region of interest" description="Disordered" evidence="1">
    <location>
        <begin position="304"/>
        <end position="324"/>
    </location>
</feature>
<sequence length="366" mass="40912">MALSANKNKNWRANYLRALNIVTPDLSTSRTQGRHIPSGEGTRRIADQLTTNGRAETTMSRRRSTPVTDEATRRPTSSNSKRGWLGVSTSTSISTRQSSSMSGSSSRSKRGPTSVNDRMSTYVFGLRSHRFRTRRLAPRSDCLMVDPVSTAMIAPTGISVASPIAIPSRTEKLLDRDLESSRRRRSCNDFQNSTFSKQPMVQLLSWEEPSVMLENDGWPLESRKQSCSNTRNDMRAGCVIPINSSKSRTLLRPGSIVEVCEDTEDEHVDESMNLEDDDNHGIFKMEFDGDSIGGTNVFKAKQMSNHRRRTDLKQRRPGGLDDFAHDDEDDVVTPLSASFVPPHQMVDHGCFSLGLRDKLKRKPGAY</sequence>
<dbReference type="Proteomes" id="UP001158986">
    <property type="component" value="Unassembled WGS sequence"/>
</dbReference>
<gene>
    <name evidence="2" type="ORF">PBS001_LOCUS2731</name>
</gene>
<organism evidence="2 3">
    <name type="scientific">Peronospora belbahrii</name>
    <dbReference type="NCBI Taxonomy" id="622444"/>
    <lineage>
        <taxon>Eukaryota</taxon>
        <taxon>Sar</taxon>
        <taxon>Stramenopiles</taxon>
        <taxon>Oomycota</taxon>
        <taxon>Peronosporomycetes</taxon>
        <taxon>Peronosporales</taxon>
        <taxon>Peronosporaceae</taxon>
        <taxon>Peronospora</taxon>
    </lineage>
</organism>
<evidence type="ECO:0000256" key="1">
    <source>
        <dbReference type="SAM" id="MobiDB-lite"/>
    </source>
</evidence>
<reference evidence="2 3" key="1">
    <citation type="submission" date="2021-11" db="EMBL/GenBank/DDBJ databases">
        <authorList>
            <person name="Islam A."/>
            <person name="Islam S."/>
            <person name="Flora M.S."/>
            <person name="Rahman M."/>
            <person name="Ziaur R.M."/>
            <person name="Epstein J.H."/>
            <person name="Hassan M."/>
            <person name="Klassen M."/>
            <person name="Woodard K."/>
            <person name="Webb A."/>
            <person name="Webby R.J."/>
            <person name="El Zowalaty M.E."/>
        </authorList>
    </citation>
    <scope>NUCLEOTIDE SEQUENCE [LARGE SCALE GENOMIC DNA]</scope>
    <source>
        <strain evidence="2">Pbs1</strain>
    </source>
</reference>
<proteinExistence type="predicted"/>
<keyword evidence="3" id="KW-1185">Reference proteome</keyword>
<dbReference type="EMBL" id="CAKLCB010000152">
    <property type="protein sequence ID" value="CAH0516045.1"/>
    <property type="molecule type" value="Genomic_DNA"/>
</dbReference>
<feature type="compositionally biased region" description="Basic and acidic residues" evidence="1">
    <location>
        <begin position="311"/>
        <end position="323"/>
    </location>
</feature>
<accession>A0ABN8CSF4</accession>